<reference evidence="1 2" key="1">
    <citation type="submission" date="2019-06" db="EMBL/GenBank/DDBJ databases">
        <title>Genomic Encyclopedia of Archaeal and Bacterial Type Strains, Phase II (KMG-II): from individual species to whole genera.</title>
        <authorList>
            <person name="Goeker M."/>
        </authorList>
    </citation>
    <scope>NUCLEOTIDE SEQUENCE [LARGE SCALE GENOMIC DNA]</scope>
    <source>
        <strain evidence="1 2">DSM 24789</strain>
    </source>
</reference>
<gene>
    <name evidence="1" type="ORF">BC670_2880</name>
</gene>
<evidence type="ECO:0000313" key="1">
    <source>
        <dbReference type="EMBL" id="TQM41868.1"/>
    </source>
</evidence>
<comment type="caution">
    <text evidence="1">The sequence shown here is derived from an EMBL/GenBank/DDBJ whole genome shotgun (WGS) entry which is preliminary data.</text>
</comment>
<organism evidence="1 2">
    <name type="scientific">Flavobacterium branchiophilum</name>
    <dbReference type="NCBI Taxonomy" id="55197"/>
    <lineage>
        <taxon>Bacteria</taxon>
        <taxon>Pseudomonadati</taxon>
        <taxon>Bacteroidota</taxon>
        <taxon>Flavobacteriia</taxon>
        <taxon>Flavobacteriales</taxon>
        <taxon>Flavobacteriaceae</taxon>
        <taxon>Flavobacterium</taxon>
    </lineage>
</organism>
<dbReference type="SUPFAM" id="SSF158682">
    <property type="entry name" value="TerB-like"/>
    <property type="match status" value="2"/>
</dbReference>
<evidence type="ECO:0008006" key="3">
    <source>
        <dbReference type="Google" id="ProtNLM"/>
    </source>
</evidence>
<dbReference type="InterPro" id="IPR029024">
    <property type="entry name" value="TerB-like"/>
</dbReference>
<protein>
    <recommendedName>
        <fullName evidence="3">Excinuclease ABC subunit B</fullName>
    </recommendedName>
</protein>
<dbReference type="RefSeq" id="WP_014083903.1">
    <property type="nucleotide sequence ID" value="NZ_CBCSFI010000033.1"/>
</dbReference>
<dbReference type="OMA" id="HDREYDF"/>
<dbReference type="AlphaFoldDB" id="A0A543G712"/>
<dbReference type="Gene3D" id="1.10.3680.10">
    <property type="entry name" value="TerB-like"/>
    <property type="match status" value="1"/>
</dbReference>
<proteinExistence type="predicted"/>
<dbReference type="Proteomes" id="UP000320773">
    <property type="component" value="Unassembled WGS sequence"/>
</dbReference>
<evidence type="ECO:0000313" key="2">
    <source>
        <dbReference type="Proteomes" id="UP000320773"/>
    </source>
</evidence>
<accession>A0A543G712</accession>
<sequence length="133" mass="15527">MSTRAQKISLLSELIAFALVDEELHDKEYDFLLMVSIELGIEKDAFLDLFRKRDDIIPIKDEFQRIVQFYRLALLMHCDGKVDFKENQAIHDIGLRMGLNPKSMDYILKIMQSSENHLVEAEELVSAFQIQHN</sequence>
<dbReference type="EMBL" id="VFPJ01000001">
    <property type="protein sequence ID" value="TQM41868.1"/>
    <property type="molecule type" value="Genomic_DNA"/>
</dbReference>
<name>A0A543G712_9FLAO</name>